<keyword evidence="1" id="KW-1133">Transmembrane helix</keyword>
<accession>A0A8D9AJG3</accession>
<proteinExistence type="predicted"/>
<feature type="transmembrane region" description="Helical" evidence="1">
    <location>
        <begin position="12"/>
        <end position="41"/>
    </location>
</feature>
<protein>
    <submittedName>
        <fullName evidence="2">Uncharacterized protein</fullName>
    </submittedName>
</protein>
<name>A0A8D9AJG3_9HEMI</name>
<dbReference type="EMBL" id="HBUF01573985">
    <property type="protein sequence ID" value="CAG6767633.1"/>
    <property type="molecule type" value="Transcribed_RNA"/>
</dbReference>
<evidence type="ECO:0000256" key="1">
    <source>
        <dbReference type="SAM" id="Phobius"/>
    </source>
</evidence>
<keyword evidence="1" id="KW-0812">Transmembrane</keyword>
<evidence type="ECO:0000313" key="2">
    <source>
        <dbReference type="EMBL" id="CAG6767633.1"/>
    </source>
</evidence>
<dbReference type="AlphaFoldDB" id="A0A8D9AJG3"/>
<organism evidence="2">
    <name type="scientific">Cacopsylla melanoneura</name>
    <dbReference type="NCBI Taxonomy" id="428564"/>
    <lineage>
        <taxon>Eukaryota</taxon>
        <taxon>Metazoa</taxon>
        <taxon>Ecdysozoa</taxon>
        <taxon>Arthropoda</taxon>
        <taxon>Hexapoda</taxon>
        <taxon>Insecta</taxon>
        <taxon>Pterygota</taxon>
        <taxon>Neoptera</taxon>
        <taxon>Paraneoptera</taxon>
        <taxon>Hemiptera</taxon>
        <taxon>Sternorrhyncha</taxon>
        <taxon>Psylloidea</taxon>
        <taxon>Psyllidae</taxon>
        <taxon>Psyllinae</taxon>
        <taxon>Cacopsylla</taxon>
    </lineage>
</organism>
<sequence length="99" mass="11710">MKFIPVVLGTKYCLFCIFILNTFQSICFLFYINLIVLQILFSKYFVDNSNTFTKHFEHLCYLATLLFRAMTINNINKLGRSVICNFVIYLCIHIMYLPT</sequence>
<reference evidence="2" key="1">
    <citation type="submission" date="2021-05" db="EMBL/GenBank/DDBJ databases">
        <authorList>
            <person name="Alioto T."/>
            <person name="Alioto T."/>
            <person name="Gomez Garrido J."/>
        </authorList>
    </citation>
    <scope>NUCLEOTIDE SEQUENCE</scope>
</reference>
<feature type="transmembrane region" description="Helical" evidence="1">
    <location>
        <begin position="78"/>
        <end position="97"/>
    </location>
</feature>
<keyword evidence="1" id="KW-0472">Membrane</keyword>